<dbReference type="RefSeq" id="WP_143918439.1">
    <property type="nucleotide sequence ID" value="NZ_CANMIK010000047.1"/>
</dbReference>
<proteinExistence type="predicted"/>
<comment type="caution">
    <text evidence="1">The sequence shown here is derived from an EMBL/GenBank/DDBJ whole genome shotgun (WGS) entry which is preliminary data.</text>
</comment>
<reference evidence="1 2" key="1">
    <citation type="submission" date="2019-07" db="EMBL/GenBank/DDBJ databases">
        <title>The draft genome sequence of Aquimarina algiphila M91.</title>
        <authorList>
            <person name="Meng X."/>
        </authorList>
    </citation>
    <scope>NUCLEOTIDE SEQUENCE [LARGE SCALE GENOMIC DNA]</scope>
    <source>
        <strain evidence="1 2">M91</strain>
    </source>
</reference>
<evidence type="ECO:0000313" key="2">
    <source>
        <dbReference type="Proteomes" id="UP000318833"/>
    </source>
</evidence>
<dbReference type="Proteomes" id="UP000318833">
    <property type="component" value="Unassembled WGS sequence"/>
</dbReference>
<protein>
    <submittedName>
        <fullName evidence="1">Uncharacterized protein</fullName>
    </submittedName>
</protein>
<keyword evidence="2" id="KW-1185">Reference proteome</keyword>
<accession>A0A554VCU1</accession>
<sequence length="74" mass="8760">MRSIHEDYGNTKSKLVEIIRTIEKQNNISIKYKFSYGNIKNCIKEYIDKVKPETVLLGKRMRYYSKKGLKSSKI</sequence>
<dbReference type="OrthoDB" id="1198867at2"/>
<gene>
    <name evidence="1" type="ORF">FOF46_25695</name>
</gene>
<name>A0A554VCU1_9FLAO</name>
<dbReference type="EMBL" id="VLNR01000077">
    <property type="protein sequence ID" value="TSE04631.1"/>
    <property type="molecule type" value="Genomic_DNA"/>
</dbReference>
<organism evidence="1 2">
    <name type="scientific">Aquimarina algiphila</name>
    <dbReference type="NCBI Taxonomy" id="2047982"/>
    <lineage>
        <taxon>Bacteria</taxon>
        <taxon>Pseudomonadati</taxon>
        <taxon>Bacteroidota</taxon>
        <taxon>Flavobacteriia</taxon>
        <taxon>Flavobacteriales</taxon>
        <taxon>Flavobacteriaceae</taxon>
        <taxon>Aquimarina</taxon>
    </lineage>
</organism>
<evidence type="ECO:0000313" key="1">
    <source>
        <dbReference type="EMBL" id="TSE04631.1"/>
    </source>
</evidence>
<dbReference type="AlphaFoldDB" id="A0A554VCU1"/>